<dbReference type="AlphaFoldDB" id="A0A4Q4TGJ5"/>
<comment type="caution">
    <text evidence="1">The sequence shown here is derived from an EMBL/GenBank/DDBJ whole genome shotgun (WGS) entry which is preliminary data.</text>
</comment>
<name>A0A4Q4TGJ5_9PEZI</name>
<proteinExistence type="predicted"/>
<reference evidence="1 2" key="1">
    <citation type="submission" date="2018-06" db="EMBL/GenBank/DDBJ databases">
        <title>Complete Genomes of Monosporascus.</title>
        <authorList>
            <person name="Robinson A.J."/>
            <person name="Natvig D.O."/>
        </authorList>
    </citation>
    <scope>NUCLEOTIDE SEQUENCE [LARGE SCALE GENOMIC DNA]</scope>
    <source>
        <strain evidence="1 2">CBS 110550</strain>
    </source>
</reference>
<dbReference type="InterPro" id="IPR046670">
    <property type="entry name" value="DUF6540"/>
</dbReference>
<dbReference type="OrthoDB" id="37659at2759"/>
<evidence type="ECO:0000313" key="1">
    <source>
        <dbReference type="EMBL" id="RYP04413.1"/>
    </source>
</evidence>
<gene>
    <name evidence="1" type="ORF">DL764_004469</name>
</gene>
<dbReference type="Proteomes" id="UP000293360">
    <property type="component" value="Unassembled WGS sequence"/>
</dbReference>
<organism evidence="1 2">
    <name type="scientific">Monosporascus ibericus</name>
    <dbReference type="NCBI Taxonomy" id="155417"/>
    <lineage>
        <taxon>Eukaryota</taxon>
        <taxon>Fungi</taxon>
        <taxon>Dikarya</taxon>
        <taxon>Ascomycota</taxon>
        <taxon>Pezizomycotina</taxon>
        <taxon>Sordariomycetes</taxon>
        <taxon>Xylariomycetidae</taxon>
        <taxon>Xylariales</taxon>
        <taxon>Xylariales incertae sedis</taxon>
        <taxon>Monosporascus</taxon>
    </lineage>
</organism>
<keyword evidence="2" id="KW-1185">Reference proteome</keyword>
<protein>
    <recommendedName>
        <fullName evidence="3">PPPDE domain-containing protein</fullName>
    </recommendedName>
</protein>
<dbReference type="EMBL" id="QJNU01000211">
    <property type="protein sequence ID" value="RYP04413.1"/>
    <property type="molecule type" value="Genomic_DNA"/>
</dbReference>
<dbReference type="Pfam" id="PF20174">
    <property type="entry name" value="DUF6540"/>
    <property type="match status" value="1"/>
</dbReference>
<evidence type="ECO:0008006" key="3">
    <source>
        <dbReference type="Google" id="ProtNLM"/>
    </source>
</evidence>
<sequence length="132" mass="15068">MSYTVFLAIYDVYDERDPNHWAIYIDAGKTGVLLQVGDDKGGVGYYVEKPIYNKEPQRSNRHKESIPVGSISSADFDVAVARILSQPVDNVSTTWNCQAWAVEALDEVERAGIFKWDKKGKENSLKKRQRWQ</sequence>
<accession>A0A4Q4TGJ5</accession>
<evidence type="ECO:0000313" key="2">
    <source>
        <dbReference type="Proteomes" id="UP000293360"/>
    </source>
</evidence>